<keyword evidence="1" id="KW-0732">Signal</keyword>
<comment type="caution">
    <text evidence="2">The sequence shown here is derived from an EMBL/GenBank/DDBJ whole genome shotgun (WGS) entry which is preliminary data.</text>
</comment>
<reference evidence="2" key="2">
    <citation type="submission" date="2023-01" db="EMBL/GenBank/DDBJ databases">
        <title>Draft genome sequence of Paraferrimonas sedimenticola strain NBRC 101628.</title>
        <authorList>
            <person name="Sun Q."/>
            <person name="Mori K."/>
        </authorList>
    </citation>
    <scope>NUCLEOTIDE SEQUENCE</scope>
    <source>
        <strain evidence="2">NBRC 101628</strain>
    </source>
</reference>
<organism evidence="2 3">
    <name type="scientific">Paraferrimonas sedimenticola</name>
    <dbReference type="NCBI Taxonomy" id="375674"/>
    <lineage>
        <taxon>Bacteria</taxon>
        <taxon>Pseudomonadati</taxon>
        <taxon>Pseudomonadota</taxon>
        <taxon>Gammaproteobacteria</taxon>
        <taxon>Alteromonadales</taxon>
        <taxon>Ferrimonadaceae</taxon>
        <taxon>Paraferrimonas</taxon>
    </lineage>
</organism>
<feature type="chain" id="PRO_5041241773" description="Outer membrane protein beta-barrel domain-containing protein" evidence="1">
    <location>
        <begin position="19"/>
        <end position="154"/>
    </location>
</feature>
<proteinExistence type="predicted"/>
<evidence type="ECO:0000313" key="3">
    <source>
        <dbReference type="Proteomes" id="UP001161422"/>
    </source>
</evidence>
<evidence type="ECO:0000256" key="1">
    <source>
        <dbReference type="SAM" id="SignalP"/>
    </source>
</evidence>
<evidence type="ECO:0008006" key="4">
    <source>
        <dbReference type="Google" id="ProtNLM"/>
    </source>
</evidence>
<dbReference type="AlphaFoldDB" id="A0AA37RXB6"/>
<keyword evidence="3" id="KW-1185">Reference proteome</keyword>
<dbReference type="Proteomes" id="UP001161422">
    <property type="component" value="Unassembled WGS sequence"/>
</dbReference>
<feature type="signal peptide" evidence="1">
    <location>
        <begin position="1"/>
        <end position="18"/>
    </location>
</feature>
<accession>A0AA37RXB6</accession>
<evidence type="ECO:0000313" key="2">
    <source>
        <dbReference type="EMBL" id="GLP97099.1"/>
    </source>
</evidence>
<protein>
    <recommendedName>
        <fullName evidence="4">Outer membrane protein beta-barrel domain-containing protein</fullName>
    </recommendedName>
</protein>
<dbReference type="EMBL" id="BSNC01000005">
    <property type="protein sequence ID" value="GLP97099.1"/>
    <property type="molecule type" value="Genomic_DNA"/>
</dbReference>
<gene>
    <name evidence="2" type="ORF">GCM10007895_24050</name>
</gene>
<reference evidence="2" key="1">
    <citation type="journal article" date="2014" name="Int. J. Syst. Evol. Microbiol.">
        <title>Complete genome sequence of Corynebacterium casei LMG S-19264T (=DSM 44701T), isolated from a smear-ripened cheese.</title>
        <authorList>
            <consortium name="US DOE Joint Genome Institute (JGI-PGF)"/>
            <person name="Walter F."/>
            <person name="Albersmeier A."/>
            <person name="Kalinowski J."/>
            <person name="Ruckert C."/>
        </authorList>
    </citation>
    <scope>NUCLEOTIDE SEQUENCE</scope>
    <source>
        <strain evidence="2">NBRC 101628</strain>
    </source>
</reference>
<sequence>MRKIAVLLFALTSSSVYADEWTFETGIGVDYGFAGIQMGYNLPVKSLEAFLAIGLNQSFARDSGQVISGGAGGKLWVNKYMALVAYGGVVKLESTGGYTPPGEPSSSEYKATPGASLGVKFYFSGRRESGWTLGANYNQYKGGSYPFISVGYRY</sequence>
<dbReference type="RefSeq" id="WP_095504394.1">
    <property type="nucleotide sequence ID" value="NZ_BSNC01000005.1"/>
</dbReference>
<name>A0AA37RXB6_9GAMM</name>